<dbReference type="Proteomes" id="UP001630127">
    <property type="component" value="Unassembled WGS sequence"/>
</dbReference>
<name>A0ABD2XTQ5_9GENT</name>
<comment type="caution">
    <text evidence="1">The sequence shown here is derived from an EMBL/GenBank/DDBJ whole genome shotgun (WGS) entry which is preliminary data.</text>
</comment>
<evidence type="ECO:0000313" key="1">
    <source>
        <dbReference type="EMBL" id="KAL3497786.1"/>
    </source>
</evidence>
<proteinExistence type="predicted"/>
<dbReference type="AlphaFoldDB" id="A0ABD2XTQ5"/>
<sequence>MDFDIASRSLWEILDPSSDMSVLETHEAFKNDFLFLSIFHGYTQVWCDDAYEVLNLSTKVAVTVKAIRKELQKCAYLVAFPSKWSDVLPCLWRKTRHLIAARQSRDSTLLQSFAKLKEKIELLKQEINDLQSLSEKTDFTASLRSQLLKLGRSLQYLSAFLSESHRVLSHPVMEDVMAHHGAIVIRAAHLCCFCWAVKMDENMERDVSVLVSDLVNKIDLAASPEFVEMLLGCLENCYPQLCKVGWGYAPDMRTIERSFVRYLLHLEEEPCLIDELLSLIICVTQIPRVHNKDIATVIRDAAAIKFNDSRTRKSFARPKLPSITCNKFDLVVLFARIWFLKSKIFLEEQANGTNLDLCKLSTGYQIRPFIGDPNIWKDISAHQKRR</sequence>
<dbReference type="EMBL" id="JBJUIK010000017">
    <property type="protein sequence ID" value="KAL3497786.1"/>
    <property type="molecule type" value="Genomic_DNA"/>
</dbReference>
<evidence type="ECO:0000313" key="2">
    <source>
        <dbReference type="Proteomes" id="UP001630127"/>
    </source>
</evidence>
<gene>
    <name evidence="1" type="ORF">ACH5RR_040518</name>
</gene>
<accession>A0ABD2XTQ5</accession>
<protein>
    <submittedName>
        <fullName evidence="1">Uncharacterized protein</fullName>
    </submittedName>
</protein>
<keyword evidence="2" id="KW-1185">Reference proteome</keyword>
<reference evidence="1 2" key="1">
    <citation type="submission" date="2024-11" db="EMBL/GenBank/DDBJ databases">
        <title>A near-complete genome assembly of Cinchona calisaya.</title>
        <authorList>
            <person name="Lian D.C."/>
            <person name="Zhao X.W."/>
            <person name="Wei L."/>
        </authorList>
    </citation>
    <scope>NUCLEOTIDE SEQUENCE [LARGE SCALE GENOMIC DNA]</scope>
    <source>
        <tissue evidence="1">Nenye</tissue>
    </source>
</reference>
<organism evidence="1 2">
    <name type="scientific">Cinchona calisaya</name>
    <dbReference type="NCBI Taxonomy" id="153742"/>
    <lineage>
        <taxon>Eukaryota</taxon>
        <taxon>Viridiplantae</taxon>
        <taxon>Streptophyta</taxon>
        <taxon>Embryophyta</taxon>
        <taxon>Tracheophyta</taxon>
        <taxon>Spermatophyta</taxon>
        <taxon>Magnoliopsida</taxon>
        <taxon>eudicotyledons</taxon>
        <taxon>Gunneridae</taxon>
        <taxon>Pentapetalae</taxon>
        <taxon>asterids</taxon>
        <taxon>lamiids</taxon>
        <taxon>Gentianales</taxon>
        <taxon>Rubiaceae</taxon>
        <taxon>Cinchonoideae</taxon>
        <taxon>Cinchoneae</taxon>
        <taxon>Cinchona</taxon>
    </lineage>
</organism>